<name>A0A9J6EYI4_RHIMP</name>
<dbReference type="Proteomes" id="UP000821866">
    <property type="component" value="Chromosome 1"/>
</dbReference>
<reference evidence="3" key="2">
    <citation type="submission" date="2021-09" db="EMBL/GenBank/DDBJ databases">
        <authorList>
            <person name="Jia N."/>
            <person name="Wang J."/>
            <person name="Shi W."/>
            <person name="Du L."/>
            <person name="Sun Y."/>
            <person name="Zhan W."/>
            <person name="Jiang J."/>
            <person name="Wang Q."/>
            <person name="Zhang B."/>
            <person name="Ji P."/>
            <person name="Sakyi L.B."/>
            <person name="Cui X."/>
            <person name="Yuan T."/>
            <person name="Jiang B."/>
            <person name="Yang W."/>
            <person name="Lam T.T.-Y."/>
            <person name="Chang Q."/>
            <person name="Ding S."/>
            <person name="Wang X."/>
            <person name="Zhu J."/>
            <person name="Ruan X."/>
            <person name="Zhao L."/>
            <person name="Wei J."/>
            <person name="Que T."/>
            <person name="Du C."/>
            <person name="Cheng J."/>
            <person name="Dai P."/>
            <person name="Han X."/>
            <person name="Huang E."/>
            <person name="Gao Y."/>
            <person name="Liu J."/>
            <person name="Shao H."/>
            <person name="Ye R."/>
            <person name="Li L."/>
            <person name="Wei W."/>
            <person name="Wang X."/>
            <person name="Wang C."/>
            <person name="Huo Q."/>
            <person name="Li W."/>
            <person name="Guo W."/>
            <person name="Chen H."/>
            <person name="Chen S."/>
            <person name="Zhou L."/>
            <person name="Zhou L."/>
            <person name="Ni X."/>
            <person name="Tian J."/>
            <person name="Zhou Y."/>
            <person name="Sheng Y."/>
            <person name="Liu T."/>
            <person name="Pan Y."/>
            <person name="Xia L."/>
            <person name="Li J."/>
            <person name="Zhao F."/>
            <person name="Cao W."/>
        </authorList>
    </citation>
    <scope>NUCLEOTIDE SEQUENCE</scope>
    <source>
        <strain evidence="3">Rmic-2018</strain>
        <tissue evidence="3">Larvae</tissue>
    </source>
</reference>
<feature type="transmembrane region" description="Helical" evidence="2">
    <location>
        <begin position="21"/>
        <end position="43"/>
    </location>
</feature>
<gene>
    <name evidence="3" type="ORF">HPB51_004957</name>
</gene>
<organism evidence="3 4">
    <name type="scientific">Rhipicephalus microplus</name>
    <name type="common">Cattle tick</name>
    <name type="synonym">Boophilus microplus</name>
    <dbReference type="NCBI Taxonomy" id="6941"/>
    <lineage>
        <taxon>Eukaryota</taxon>
        <taxon>Metazoa</taxon>
        <taxon>Ecdysozoa</taxon>
        <taxon>Arthropoda</taxon>
        <taxon>Chelicerata</taxon>
        <taxon>Arachnida</taxon>
        <taxon>Acari</taxon>
        <taxon>Parasitiformes</taxon>
        <taxon>Ixodida</taxon>
        <taxon>Ixodoidea</taxon>
        <taxon>Ixodidae</taxon>
        <taxon>Rhipicephalinae</taxon>
        <taxon>Rhipicephalus</taxon>
        <taxon>Boophilus</taxon>
    </lineage>
</organism>
<feature type="compositionally biased region" description="Polar residues" evidence="1">
    <location>
        <begin position="206"/>
        <end position="234"/>
    </location>
</feature>
<keyword evidence="4" id="KW-1185">Reference proteome</keyword>
<feature type="transmembrane region" description="Helical" evidence="2">
    <location>
        <begin position="123"/>
        <end position="146"/>
    </location>
</feature>
<keyword evidence="2" id="KW-1133">Transmembrane helix</keyword>
<feature type="compositionally biased region" description="Acidic residues" evidence="1">
    <location>
        <begin position="478"/>
        <end position="487"/>
    </location>
</feature>
<evidence type="ECO:0000256" key="2">
    <source>
        <dbReference type="SAM" id="Phobius"/>
    </source>
</evidence>
<dbReference type="AlphaFoldDB" id="A0A9J6EYI4"/>
<feature type="transmembrane region" description="Helical" evidence="2">
    <location>
        <begin position="55"/>
        <end position="79"/>
    </location>
</feature>
<comment type="caution">
    <text evidence="3">The sequence shown here is derived from an EMBL/GenBank/DDBJ whole genome shotgun (WGS) entry which is preliminary data.</text>
</comment>
<sequence length="511" mass="56155">MGNKDYDASWYMCETKDSIRVLMVLYAFVTFLAMVAEATSTVVTAKNTDYHRRPYVWIMGATYTSLRFLTLIVIVYWIVAATNVSRSQISAEDHMTSLPCGIQLQWQNIRTNIRGMRMAFNIVFVRVIGNLVYNVAYFATDIFLIPDTLSRRYRMIIHPDMIPKDAALLSVLAWTVLEVSLARQCCLMLDRMNQYEMHGVPKGSATSAQALSPSYAPSPTSPLSPTIQKLQSPKASRVISPAVPSPTTPRLRSGGDVSRAASPAVVTSPPKGVKARPSEWVAPSRVGSPTRGRAYRVAGVSHVGTDREYLAAASWACWTAHCWSARSELLRDLSHLLELESGGVVHSQSMRASVAVCPHAGHVSLAGVCMRIINVKRGKVWDNLRLMIFSSTAILGRLTATILHAFTPGSIDLYSASFKADAYQLIALHPEEVAFVSPLIVYQQGFYMRKEREAVVASDEVHAQAQTSTGHREHSGDDYSDELSIEADGDRPAMSSDLPTASSGYTGSDKK</sequence>
<evidence type="ECO:0000313" key="4">
    <source>
        <dbReference type="Proteomes" id="UP000821866"/>
    </source>
</evidence>
<keyword evidence="2" id="KW-0812">Transmembrane</keyword>
<reference evidence="3" key="1">
    <citation type="journal article" date="2020" name="Cell">
        <title>Large-Scale Comparative Analyses of Tick Genomes Elucidate Their Genetic Diversity and Vector Capacities.</title>
        <authorList>
            <consortium name="Tick Genome and Microbiome Consortium (TIGMIC)"/>
            <person name="Jia N."/>
            <person name="Wang J."/>
            <person name="Shi W."/>
            <person name="Du L."/>
            <person name="Sun Y."/>
            <person name="Zhan W."/>
            <person name="Jiang J.F."/>
            <person name="Wang Q."/>
            <person name="Zhang B."/>
            <person name="Ji P."/>
            <person name="Bell-Sakyi L."/>
            <person name="Cui X.M."/>
            <person name="Yuan T.T."/>
            <person name="Jiang B.G."/>
            <person name="Yang W.F."/>
            <person name="Lam T.T."/>
            <person name="Chang Q.C."/>
            <person name="Ding S.J."/>
            <person name="Wang X.J."/>
            <person name="Zhu J.G."/>
            <person name="Ruan X.D."/>
            <person name="Zhao L."/>
            <person name="Wei J.T."/>
            <person name="Ye R.Z."/>
            <person name="Que T.C."/>
            <person name="Du C.H."/>
            <person name="Zhou Y.H."/>
            <person name="Cheng J.X."/>
            <person name="Dai P.F."/>
            <person name="Guo W.B."/>
            <person name="Han X.H."/>
            <person name="Huang E.J."/>
            <person name="Li L.F."/>
            <person name="Wei W."/>
            <person name="Gao Y.C."/>
            <person name="Liu J.Z."/>
            <person name="Shao H.Z."/>
            <person name="Wang X."/>
            <person name="Wang C.C."/>
            <person name="Yang T.C."/>
            <person name="Huo Q.B."/>
            <person name="Li W."/>
            <person name="Chen H.Y."/>
            <person name="Chen S.E."/>
            <person name="Zhou L.G."/>
            <person name="Ni X.B."/>
            <person name="Tian J.H."/>
            <person name="Sheng Y."/>
            <person name="Liu T."/>
            <person name="Pan Y.S."/>
            <person name="Xia L.Y."/>
            <person name="Li J."/>
            <person name="Zhao F."/>
            <person name="Cao W.C."/>
        </authorList>
    </citation>
    <scope>NUCLEOTIDE SEQUENCE</scope>
    <source>
        <strain evidence="3">Rmic-2018</strain>
    </source>
</reference>
<dbReference type="EMBL" id="JABSTU010000001">
    <property type="protein sequence ID" value="KAH8039032.1"/>
    <property type="molecule type" value="Genomic_DNA"/>
</dbReference>
<feature type="compositionally biased region" description="Polar residues" evidence="1">
    <location>
        <begin position="497"/>
        <end position="511"/>
    </location>
</feature>
<protein>
    <submittedName>
        <fullName evidence="3">Uncharacterized protein</fullName>
    </submittedName>
</protein>
<feature type="region of interest" description="Disordered" evidence="1">
    <location>
        <begin position="459"/>
        <end position="511"/>
    </location>
</feature>
<feature type="region of interest" description="Disordered" evidence="1">
    <location>
        <begin position="206"/>
        <end position="286"/>
    </location>
</feature>
<proteinExistence type="predicted"/>
<evidence type="ECO:0000313" key="3">
    <source>
        <dbReference type="EMBL" id="KAH8039032.1"/>
    </source>
</evidence>
<keyword evidence="2" id="KW-0472">Membrane</keyword>
<accession>A0A9J6EYI4</accession>
<evidence type="ECO:0000256" key="1">
    <source>
        <dbReference type="SAM" id="MobiDB-lite"/>
    </source>
</evidence>